<comment type="caution">
    <text evidence="17">The sequence shown here is derived from an EMBL/GenBank/DDBJ whole genome shotgun (WGS) entry which is preliminary data.</text>
</comment>
<dbReference type="PROSITE" id="PS51257">
    <property type="entry name" value="PROKAR_LIPOPROTEIN"/>
    <property type="match status" value="1"/>
</dbReference>
<comment type="catalytic activity">
    <reaction evidence="1">
        <text>Hydrolysis of terminal, non-reducing beta-D-mannose residues in beta-D-mannosides.</text>
        <dbReference type="EC" id="3.2.1.25"/>
    </reaction>
</comment>
<gene>
    <name evidence="17" type="ORF">J2W95_001389</name>
</gene>
<dbReference type="InterPro" id="IPR017853">
    <property type="entry name" value="GH"/>
</dbReference>
<dbReference type="GO" id="GO:0004567">
    <property type="term" value="F:beta-mannosidase activity"/>
    <property type="evidence" value="ECO:0007669"/>
    <property type="project" value="UniProtKB-EC"/>
</dbReference>
<dbReference type="Pfam" id="PF02836">
    <property type="entry name" value="Glyco_hydro_2_C"/>
    <property type="match status" value="1"/>
</dbReference>
<evidence type="ECO:0000256" key="4">
    <source>
        <dbReference type="ARBA" id="ARBA00011245"/>
    </source>
</evidence>
<evidence type="ECO:0000256" key="8">
    <source>
        <dbReference type="ARBA" id="ARBA00022801"/>
    </source>
</evidence>
<accession>A0ABU1S0Y8</accession>
<protein>
    <recommendedName>
        <fullName evidence="6">Beta-mannosidase</fullName>
        <ecNumber evidence="5">3.2.1.25</ecNumber>
    </recommendedName>
    <alternativeName>
        <fullName evidence="12">Lysosomal beta A mannosidase</fullName>
    </alternativeName>
</protein>
<dbReference type="PANTHER" id="PTHR43730">
    <property type="entry name" value="BETA-MANNOSIDASE"/>
    <property type="match status" value="1"/>
</dbReference>
<evidence type="ECO:0000259" key="15">
    <source>
        <dbReference type="Pfam" id="PF17753"/>
    </source>
</evidence>
<feature type="signal peptide" evidence="13">
    <location>
        <begin position="1"/>
        <end position="22"/>
    </location>
</feature>
<dbReference type="InterPro" id="IPR050887">
    <property type="entry name" value="Beta-mannosidase_GH2"/>
</dbReference>
<dbReference type="PANTHER" id="PTHR43730:SF1">
    <property type="entry name" value="BETA-MANNOSIDASE"/>
    <property type="match status" value="1"/>
</dbReference>
<dbReference type="Gene3D" id="2.60.120.260">
    <property type="entry name" value="Galactose-binding domain-like"/>
    <property type="match status" value="1"/>
</dbReference>
<organism evidence="17 18">
    <name type="scientific">Flavobacterium granuli</name>
    <dbReference type="NCBI Taxonomy" id="280093"/>
    <lineage>
        <taxon>Bacteria</taxon>
        <taxon>Pseudomonadati</taxon>
        <taxon>Bacteroidota</taxon>
        <taxon>Flavobacteriia</taxon>
        <taxon>Flavobacteriales</taxon>
        <taxon>Flavobacteriaceae</taxon>
        <taxon>Flavobacterium</taxon>
    </lineage>
</organism>
<evidence type="ECO:0000259" key="14">
    <source>
        <dbReference type="Pfam" id="PF02836"/>
    </source>
</evidence>
<evidence type="ECO:0000256" key="11">
    <source>
        <dbReference type="ARBA" id="ARBA00023295"/>
    </source>
</evidence>
<dbReference type="Gene3D" id="3.20.20.80">
    <property type="entry name" value="Glycosidases"/>
    <property type="match status" value="1"/>
</dbReference>
<evidence type="ECO:0000313" key="18">
    <source>
        <dbReference type="Proteomes" id="UP001261871"/>
    </source>
</evidence>
<proteinExistence type="inferred from homology"/>
<dbReference type="Proteomes" id="UP001261871">
    <property type="component" value="Unassembled WGS sequence"/>
</dbReference>
<dbReference type="InterPro" id="IPR006103">
    <property type="entry name" value="Glyco_hydro_2_cat"/>
</dbReference>
<keyword evidence="18" id="KW-1185">Reference proteome</keyword>
<dbReference type="InterPro" id="IPR041625">
    <property type="entry name" value="Beta-mannosidase_Ig"/>
</dbReference>
<dbReference type="SUPFAM" id="SSF49785">
    <property type="entry name" value="Galactose-binding domain-like"/>
    <property type="match status" value="1"/>
</dbReference>
<keyword evidence="10" id="KW-0325">Glycoprotein</keyword>
<feature type="domain" description="Beta-mannosidase Ig-fold" evidence="15">
    <location>
        <begin position="595"/>
        <end position="664"/>
    </location>
</feature>
<evidence type="ECO:0000256" key="5">
    <source>
        <dbReference type="ARBA" id="ARBA00012754"/>
    </source>
</evidence>
<evidence type="ECO:0000313" key="17">
    <source>
        <dbReference type="EMBL" id="MDR6844698.1"/>
    </source>
</evidence>
<keyword evidence="11 17" id="KW-0326">Glycosidase</keyword>
<dbReference type="InterPro" id="IPR036156">
    <property type="entry name" value="Beta-gal/glucu_dom_sf"/>
</dbReference>
<evidence type="ECO:0000256" key="9">
    <source>
        <dbReference type="ARBA" id="ARBA00023157"/>
    </source>
</evidence>
<keyword evidence="8 17" id="KW-0378">Hydrolase</keyword>
<dbReference type="EMBL" id="JAVDTX010000002">
    <property type="protein sequence ID" value="MDR6844698.1"/>
    <property type="molecule type" value="Genomic_DNA"/>
</dbReference>
<evidence type="ECO:0000256" key="3">
    <source>
        <dbReference type="ARBA" id="ARBA00007401"/>
    </source>
</evidence>
<name>A0ABU1S0Y8_9FLAO</name>
<dbReference type="InterPro" id="IPR054593">
    <property type="entry name" value="Beta-mannosidase-like_N2"/>
</dbReference>
<dbReference type="SUPFAM" id="SSF49303">
    <property type="entry name" value="beta-Galactosidase/glucuronidase domain"/>
    <property type="match status" value="1"/>
</dbReference>
<dbReference type="InterPro" id="IPR008979">
    <property type="entry name" value="Galactose-bd-like_sf"/>
</dbReference>
<evidence type="ECO:0000256" key="10">
    <source>
        <dbReference type="ARBA" id="ARBA00023180"/>
    </source>
</evidence>
<dbReference type="Pfam" id="PF17753">
    <property type="entry name" value="Ig_mannosidase"/>
    <property type="match status" value="1"/>
</dbReference>
<reference evidence="17 18" key="1">
    <citation type="submission" date="2023-07" db="EMBL/GenBank/DDBJ databases">
        <title>Sorghum-associated microbial communities from plants grown in Nebraska, USA.</title>
        <authorList>
            <person name="Schachtman D."/>
        </authorList>
    </citation>
    <scope>NUCLEOTIDE SEQUENCE [LARGE SCALE GENOMIC DNA]</scope>
    <source>
        <strain evidence="17 18">BE124</strain>
    </source>
</reference>
<evidence type="ECO:0000256" key="7">
    <source>
        <dbReference type="ARBA" id="ARBA00022729"/>
    </source>
</evidence>
<dbReference type="RefSeq" id="WP_310005315.1">
    <property type="nucleotide sequence ID" value="NZ_JAVDTX010000002.1"/>
</dbReference>
<sequence>MNRIKKNNLSVAILLMATYFLGTSCSSNQEKISMEINKGWQFSEVSANDWHPATVPGEVHTDLLKNKMIPDPFYRDNEKKLVWIEKKDWEYKTTFDVSPEFLKKENNLLVFDGLDTYATVYINGIEILNANNMFRQWSADVKQNLKAEKNELRIVFKSAQNVVDSLAKKDLPYVIPDNPRCYVRKAQYHFGWDWGPKFTTCGIWKAVRLEAYNEKEAEEEYKAPHKYELVQEKDTAGTSFYFKIDDKAVYMKGANYIPSDAFLSRMTNAEYDKVIATAKDANMNMLRIWGGGIYESDYFYDLCDKNGIYVWQDFMFAGTMVPGDKDFFDNVREEVKYQVKRLRHHPSIVVWCGNNEIDEAFKNWGWQKQFKMNKKDSIKLWDDYKRLFQDSIPKWVKEVDPHRPYVSSSPLFGWGKKESITQGDSHYWGIWWGTEDIEVAHKKTGRFVSEYGMQAMPNYSSIEKITLEEDRKLYSDVLKAHQKAGKGFTKLNTYIHRYFKDTTNVKTWSVKDYTYYTQCLQHYSFKNIIGIQRSKEPYNMGTLLWQLNDCWPVASWSITDYYNRQPKAAWYAVKEAYRDDVKPTIDKVRPIELKLENPQITFKVEGNNITLKAAKDAKYVWVDIKGYTGRLSDNYFDLKAGEEKTIEIQTQISKPQITITSLFDVLSRTK</sequence>
<keyword evidence="9" id="KW-1015">Disulfide bond</keyword>
<evidence type="ECO:0000256" key="6">
    <source>
        <dbReference type="ARBA" id="ARBA00015707"/>
    </source>
</evidence>
<feature type="domain" description="Beta-mannosidase-like galactose-binding" evidence="16">
    <location>
        <begin position="40"/>
        <end position="205"/>
    </location>
</feature>
<dbReference type="Gene3D" id="2.60.40.10">
    <property type="entry name" value="Immunoglobulins"/>
    <property type="match status" value="1"/>
</dbReference>
<comment type="subunit">
    <text evidence="4">Monomer.</text>
</comment>
<comment type="function">
    <text evidence="2">Exoglycosidase that cleaves the single beta-linked mannose residue from the non-reducing end of all N-linked glycoprotein oligosaccharides.</text>
</comment>
<dbReference type="InterPro" id="IPR013783">
    <property type="entry name" value="Ig-like_fold"/>
</dbReference>
<feature type="chain" id="PRO_5046157234" description="Beta-mannosidase" evidence="13">
    <location>
        <begin position="23"/>
        <end position="670"/>
    </location>
</feature>
<dbReference type="EC" id="3.2.1.25" evidence="5"/>
<comment type="similarity">
    <text evidence="3">Belongs to the glycosyl hydrolase 2 family.</text>
</comment>
<evidence type="ECO:0000256" key="1">
    <source>
        <dbReference type="ARBA" id="ARBA00000829"/>
    </source>
</evidence>
<evidence type="ECO:0000256" key="2">
    <source>
        <dbReference type="ARBA" id="ARBA00003150"/>
    </source>
</evidence>
<evidence type="ECO:0000256" key="13">
    <source>
        <dbReference type="SAM" id="SignalP"/>
    </source>
</evidence>
<evidence type="ECO:0000256" key="12">
    <source>
        <dbReference type="ARBA" id="ARBA00032581"/>
    </source>
</evidence>
<feature type="domain" description="Glycoside hydrolase family 2 catalytic" evidence="14">
    <location>
        <begin position="242"/>
        <end position="384"/>
    </location>
</feature>
<evidence type="ECO:0000259" key="16">
    <source>
        <dbReference type="Pfam" id="PF22666"/>
    </source>
</evidence>
<dbReference type="Pfam" id="PF22666">
    <property type="entry name" value="Glyco_hydro_2_N2"/>
    <property type="match status" value="1"/>
</dbReference>
<dbReference type="SUPFAM" id="SSF51445">
    <property type="entry name" value="(Trans)glycosidases"/>
    <property type="match status" value="1"/>
</dbReference>
<keyword evidence="7 13" id="KW-0732">Signal</keyword>